<dbReference type="Pfam" id="PF07679">
    <property type="entry name" value="I-set"/>
    <property type="match status" value="1"/>
</dbReference>
<dbReference type="PROSITE" id="PS00109">
    <property type="entry name" value="PROTEIN_KINASE_TYR"/>
    <property type="match status" value="1"/>
</dbReference>
<dbReference type="InterPro" id="IPR011009">
    <property type="entry name" value="Kinase-like_dom_sf"/>
</dbReference>
<dbReference type="InterPro" id="IPR001824">
    <property type="entry name" value="Tyr_kinase_rcpt_3_CS"/>
</dbReference>
<evidence type="ECO:0000256" key="10">
    <source>
        <dbReference type="ARBA" id="ARBA00022989"/>
    </source>
</evidence>
<feature type="binding site" evidence="18">
    <location>
        <begin position="830"/>
        <end position="837"/>
    </location>
    <ligand>
        <name>ATP</name>
        <dbReference type="ChEBI" id="CHEBI:30616"/>
    </ligand>
</feature>
<feature type="domain" description="Ig-like" evidence="23">
    <location>
        <begin position="245"/>
        <end position="328"/>
    </location>
</feature>
<dbReference type="SMART" id="SM00219">
    <property type="entry name" value="TyrKc"/>
    <property type="match status" value="1"/>
</dbReference>
<evidence type="ECO:0000256" key="4">
    <source>
        <dbReference type="ARBA" id="ARBA00022553"/>
    </source>
</evidence>
<feature type="binding site" evidence="18">
    <location>
        <position position="893"/>
    </location>
    <ligand>
        <name>ATP</name>
        <dbReference type="ChEBI" id="CHEBI:30616"/>
    </ligand>
</feature>
<dbReference type="InterPro" id="IPR020635">
    <property type="entry name" value="Tyr_kinase_cat_dom"/>
</dbReference>
<feature type="region of interest" description="Disordered" evidence="20">
    <location>
        <begin position="1173"/>
        <end position="1245"/>
    </location>
</feature>
<dbReference type="Proteomes" id="UP000594262">
    <property type="component" value="Unplaced"/>
</dbReference>
<keyword evidence="5" id="KW-0808">Transferase</keyword>
<protein>
    <recommendedName>
        <fullName evidence="2">receptor protein-tyrosine kinase</fullName>
        <ecNumber evidence="2">2.7.10.1</ecNumber>
    </recommendedName>
</protein>
<evidence type="ECO:0000313" key="25">
    <source>
        <dbReference type="Proteomes" id="UP000594262"/>
    </source>
</evidence>
<keyword evidence="16" id="KW-0393">Immunoglobulin domain</keyword>
<feature type="domain" description="Ig-like" evidence="23">
    <location>
        <begin position="651"/>
        <end position="738"/>
    </location>
</feature>
<evidence type="ECO:0000256" key="11">
    <source>
        <dbReference type="ARBA" id="ARBA00023136"/>
    </source>
</evidence>
<evidence type="ECO:0000256" key="18">
    <source>
        <dbReference type="PIRSR" id="PIRSR000615-2"/>
    </source>
</evidence>
<dbReference type="GO" id="GO:0043235">
    <property type="term" value="C:receptor complex"/>
    <property type="evidence" value="ECO:0007669"/>
    <property type="project" value="TreeGrafter"/>
</dbReference>
<organism evidence="24 25">
    <name type="scientific">Clytia hemisphaerica</name>
    <dbReference type="NCBI Taxonomy" id="252671"/>
    <lineage>
        <taxon>Eukaryota</taxon>
        <taxon>Metazoa</taxon>
        <taxon>Cnidaria</taxon>
        <taxon>Hydrozoa</taxon>
        <taxon>Hydroidolina</taxon>
        <taxon>Leptothecata</taxon>
        <taxon>Obeliida</taxon>
        <taxon>Clytiidae</taxon>
        <taxon>Clytia</taxon>
    </lineage>
</organism>
<dbReference type="Gene3D" id="1.10.510.10">
    <property type="entry name" value="Transferase(Phosphotransferase) domain 1"/>
    <property type="match status" value="1"/>
</dbReference>
<proteinExistence type="predicted"/>
<accession>A0A7M5UYU3</accession>
<feature type="domain" description="Ig-like" evidence="23">
    <location>
        <begin position="144"/>
        <end position="237"/>
    </location>
</feature>
<evidence type="ECO:0000313" key="24">
    <source>
        <dbReference type="EnsemblMetazoa" id="CLYHEMP008261.1"/>
    </source>
</evidence>
<keyword evidence="3" id="KW-1003">Cell membrane</keyword>
<evidence type="ECO:0000256" key="12">
    <source>
        <dbReference type="ARBA" id="ARBA00023137"/>
    </source>
</evidence>
<dbReference type="Pfam" id="PF13927">
    <property type="entry name" value="Ig_3"/>
    <property type="match status" value="2"/>
</dbReference>
<evidence type="ECO:0000256" key="16">
    <source>
        <dbReference type="ARBA" id="ARBA00023319"/>
    </source>
</evidence>
<dbReference type="FunFam" id="3.30.200.20:FF:000619">
    <property type="entry name" value="macrophage colony-stimulating factor 1 receptor isoform X2"/>
    <property type="match status" value="1"/>
</dbReference>
<dbReference type="PROSITE" id="PS50835">
    <property type="entry name" value="IG_LIKE"/>
    <property type="match status" value="5"/>
</dbReference>
<dbReference type="InterPro" id="IPR013098">
    <property type="entry name" value="Ig_I-set"/>
</dbReference>
<dbReference type="PIRSF" id="PIRSF000615">
    <property type="entry name" value="TyrPK_CSF1-R"/>
    <property type="match status" value="1"/>
</dbReference>
<evidence type="ECO:0000256" key="21">
    <source>
        <dbReference type="SAM" id="Phobius"/>
    </source>
</evidence>
<dbReference type="SMART" id="SM00408">
    <property type="entry name" value="IGc2"/>
    <property type="match status" value="5"/>
</dbReference>
<keyword evidence="13" id="KW-1015">Disulfide bond</keyword>
<dbReference type="AlphaFoldDB" id="A0A7M5UYU3"/>
<keyword evidence="4" id="KW-0597">Phosphoprotein</keyword>
<evidence type="ECO:0000256" key="8">
    <source>
        <dbReference type="ARBA" id="ARBA00022777"/>
    </source>
</evidence>
<keyword evidence="15" id="KW-0325">Glycoprotein</keyword>
<keyword evidence="6 21" id="KW-0812">Transmembrane</keyword>
<sequence>MCENGLSKIMRRVLVVLMITPAIFQNIVLGDFQFVSKSWLTVPAIPHIIHKAGKDFTIECMTNEPKAVVTLEVRLENQNILQNARTAFPGRLVEKDQNFVIQSISDQDNGVYFCRATNNSQKISLNKGILDVRKPQNSDIDLYPDTTELLIERGGDANITCEAHDPQGLPLSYLTWLKQSQDGSPVAVDSSRVSSEGISNLDIEVLMFKNFELVRDGGVYICQRQYPKGDVSSKTITVNQKADVPLQINLLGKTRVIEGSRLILTCQTSGVPAPSVTQWFKDGKKQKSCDKEECVLTVQSTQHPKDDGQYSCHTKNRYQQILKKINITILAPPLLEKFQKVHIADFDEEYQVTCSLTKNTNPPPSITLQSQPNTCIKDETNCQPISSAWKLIEREVTQTTKLSFIAPATKSSIFYRCIAKNEVGNSSTTMLLTRKNKKDIQFGFLNENPHMVNEESPLNITCISDPYIYKNVSITAPSHLAFALFTPYVKTYTEDKQRITTYYVKKAKLSMNGVFTCIGALVRTGELRKIHLNVTVKELKAPSVGFVEKDLTISQDQNKNYLLDCQVSGNPQPDVIWKFSGSPITVKDDISSVEKCETHKKGFYSISGENDQLVICQLDYKKHEGVYECVASNKVGTPARAIVNLQITAKPEITSILGDVTFRFDLDDQITCKAHGNPHPKVTWYRINQSNNRNSTELTTHNRLATLNSTILQRYGSGVYKCLAKNSEGETSKGMNLTLITADKNTQSADNLKEIFIGIALAFVLMIIFMICFILWYKRRLKKKHAAYLKPNSNFVLDPDRSLFDQSNELPYDMTWEFPQQKLTFIKSLGKGAFGEVWLAEAEGITEIDARDKSNEATKRRKRFRNEGGCLARLIGKNRKTNEGYQKTLVAVKTLKDESDASQYKDLASELKILIHVGQHKNIVNLLGACTLEGKLRVILEFCFHGNLLTFLRSKRDSYQDVWEKHKEDMSDEFTNVDMLKIALDIAQGMEFLESRKCVHRDLAARNVLVSVDFTMKIGDFGLARDLINDEFYLKQTSGLVPIKWMPPEAIKDKIYNSLTDVWSYGIVLWEIYSLGGSPYPGLPAENLMKFLDSERRMECPDHCPISVYKVMLKCWSKVPFNRPSFKEIKEELSSIMQENSPNYASQYIDLTPNDFEDGNVRQSRLYLEATDGDQEQYSDQHSNEDEHSYKRPLLDSGALNGSAPNNRRSNGFQPAHIPLLDSSNGVDYLNGDTPYDDNLRETHL</sequence>
<keyword evidence="7 18" id="KW-0547">Nucleotide-binding</keyword>
<keyword evidence="10 21" id="KW-1133">Transmembrane helix</keyword>
<keyword evidence="11 21" id="KW-0472">Membrane</keyword>
<dbReference type="CDD" id="cd00192">
    <property type="entry name" value="PTKc"/>
    <property type="match status" value="1"/>
</dbReference>
<comment type="subcellular location">
    <subcellularLocation>
        <location evidence="1">Cell membrane</location>
        <topology evidence="1">Single-pass type I membrane protein</topology>
    </subcellularLocation>
</comment>
<keyword evidence="19" id="KW-0460">Magnesium</keyword>
<keyword evidence="8" id="KW-0418">Kinase</keyword>
<dbReference type="SUPFAM" id="SSF48726">
    <property type="entry name" value="Immunoglobulin"/>
    <property type="match status" value="6"/>
</dbReference>
<evidence type="ECO:0000256" key="14">
    <source>
        <dbReference type="ARBA" id="ARBA00023170"/>
    </source>
</evidence>
<dbReference type="OrthoDB" id="6021492at2759"/>
<feature type="binding site" evidence="19">
    <location>
        <position position="1020"/>
    </location>
    <ligand>
        <name>Mg(2+)</name>
        <dbReference type="ChEBI" id="CHEBI:18420"/>
    </ligand>
</feature>
<feature type="binding site" evidence="18">
    <location>
        <position position="1006"/>
    </location>
    <ligand>
        <name>ATP</name>
        <dbReference type="ChEBI" id="CHEBI:30616"/>
    </ligand>
</feature>
<evidence type="ECO:0000256" key="3">
    <source>
        <dbReference type="ARBA" id="ARBA00022475"/>
    </source>
</evidence>
<keyword evidence="14" id="KW-0675">Receptor</keyword>
<dbReference type="InterPro" id="IPR050122">
    <property type="entry name" value="RTK"/>
</dbReference>
<dbReference type="FunFam" id="1.10.510.10:FF:000554">
    <property type="entry name" value="Predicted protein"/>
    <property type="match status" value="1"/>
</dbReference>
<evidence type="ECO:0000259" key="23">
    <source>
        <dbReference type="PROSITE" id="PS50835"/>
    </source>
</evidence>
<feature type="transmembrane region" description="Helical" evidence="21">
    <location>
        <begin position="755"/>
        <end position="777"/>
    </location>
</feature>
<evidence type="ECO:0000256" key="2">
    <source>
        <dbReference type="ARBA" id="ARBA00011902"/>
    </source>
</evidence>
<dbReference type="GO" id="GO:0005886">
    <property type="term" value="C:plasma membrane"/>
    <property type="evidence" value="ECO:0007669"/>
    <property type="project" value="UniProtKB-SubCell"/>
</dbReference>
<dbReference type="InterPro" id="IPR003599">
    <property type="entry name" value="Ig_sub"/>
</dbReference>
<evidence type="ECO:0000256" key="5">
    <source>
        <dbReference type="ARBA" id="ARBA00022679"/>
    </source>
</evidence>
<dbReference type="SMART" id="SM00409">
    <property type="entry name" value="IG"/>
    <property type="match status" value="6"/>
</dbReference>
<dbReference type="Pfam" id="PF07714">
    <property type="entry name" value="PK_Tyr_Ser-Thr"/>
    <property type="match status" value="1"/>
</dbReference>
<evidence type="ECO:0000256" key="13">
    <source>
        <dbReference type="ARBA" id="ARBA00023157"/>
    </source>
</evidence>
<evidence type="ECO:0000256" key="17">
    <source>
        <dbReference type="PIRSR" id="PIRSR000615-1"/>
    </source>
</evidence>
<dbReference type="InterPro" id="IPR008266">
    <property type="entry name" value="Tyr_kinase_AS"/>
</dbReference>
<feature type="domain" description="Ig-like" evidence="23">
    <location>
        <begin position="43"/>
        <end position="124"/>
    </location>
</feature>
<feature type="domain" description="Protein kinase" evidence="22">
    <location>
        <begin position="823"/>
        <end position="1137"/>
    </location>
</feature>
<evidence type="ECO:0000256" key="9">
    <source>
        <dbReference type="ARBA" id="ARBA00022840"/>
    </source>
</evidence>
<keyword evidence="9 18" id="KW-0067">ATP-binding</keyword>
<name>A0A7M5UYU3_9CNID</name>
<dbReference type="InterPro" id="IPR013783">
    <property type="entry name" value="Ig-like_fold"/>
</dbReference>
<dbReference type="InterPro" id="IPR001245">
    <property type="entry name" value="Ser-Thr/Tyr_kinase_cat_dom"/>
</dbReference>
<dbReference type="InterPro" id="IPR007110">
    <property type="entry name" value="Ig-like_dom"/>
</dbReference>
<dbReference type="PANTHER" id="PTHR24416">
    <property type="entry name" value="TYROSINE-PROTEIN KINASE RECEPTOR"/>
    <property type="match status" value="1"/>
</dbReference>
<dbReference type="Gene3D" id="3.30.200.20">
    <property type="entry name" value="Phosphorylase Kinase, domain 1"/>
    <property type="match status" value="1"/>
</dbReference>
<dbReference type="GO" id="GO:0046872">
    <property type="term" value="F:metal ion binding"/>
    <property type="evidence" value="ECO:0007669"/>
    <property type="project" value="UniProtKB-KW"/>
</dbReference>
<evidence type="ECO:0000259" key="22">
    <source>
        <dbReference type="PROSITE" id="PS50011"/>
    </source>
</evidence>
<keyword evidence="12" id="KW-0829">Tyrosine-protein kinase</keyword>
<dbReference type="PROSITE" id="PS00240">
    <property type="entry name" value="RECEPTOR_TYR_KIN_III"/>
    <property type="match status" value="1"/>
</dbReference>
<dbReference type="Gene3D" id="2.60.40.10">
    <property type="entry name" value="Immunoglobulins"/>
    <property type="match status" value="5"/>
</dbReference>
<dbReference type="CDD" id="cd00096">
    <property type="entry name" value="Ig"/>
    <property type="match status" value="1"/>
</dbReference>
<evidence type="ECO:0000256" key="19">
    <source>
        <dbReference type="PIRSR" id="PIRSR000615-3"/>
    </source>
</evidence>
<evidence type="ECO:0000256" key="1">
    <source>
        <dbReference type="ARBA" id="ARBA00004251"/>
    </source>
</evidence>
<dbReference type="GO" id="GO:0004714">
    <property type="term" value="F:transmembrane receptor protein tyrosine kinase activity"/>
    <property type="evidence" value="ECO:0007669"/>
    <property type="project" value="UniProtKB-EC"/>
</dbReference>
<evidence type="ECO:0000256" key="20">
    <source>
        <dbReference type="SAM" id="MobiDB-lite"/>
    </source>
</evidence>
<feature type="binding site" evidence="19">
    <location>
        <position position="1007"/>
    </location>
    <ligand>
        <name>Mg(2+)</name>
        <dbReference type="ChEBI" id="CHEBI:18420"/>
    </ligand>
</feature>
<evidence type="ECO:0000256" key="6">
    <source>
        <dbReference type="ARBA" id="ARBA00022692"/>
    </source>
</evidence>
<dbReference type="InterPro" id="IPR003598">
    <property type="entry name" value="Ig_sub2"/>
</dbReference>
<dbReference type="PROSITE" id="PS50011">
    <property type="entry name" value="PROTEIN_KINASE_DOM"/>
    <property type="match status" value="1"/>
</dbReference>
<feature type="compositionally biased region" description="Basic and acidic residues" evidence="20">
    <location>
        <begin position="1182"/>
        <end position="1194"/>
    </location>
</feature>
<feature type="domain" description="Ig-like" evidence="23">
    <location>
        <begin position="542"/>
        <end position="648"/>
    </location>
</feature>
<evidence type="ECO:0000256" key="15">
    <source>
        <dbReference type="ARBA" id="ARBA00023180"/>
    </source>
</evidence>
<dbReference type="GO" id="GO:0005524">
    <property type="term" value="F:ATP binding"/>
    <property type="evidence" value="ECO:0007669"/>
    <property type="project" value="UniProtKB-KW"/>
</dbReference>
<reference evidence="24" key="1">
    <citation type="submission" date="2021-01" db="UniProtKB">
        <authorList>
            <consortium name="EnsemblMetazoa"/>
        </authorList>
    </citation>
    <scope>IDENTIFICATION</scope>
</reference>
<dbReference type="InterPro" id="IPR036179">
    <property type="entry name" value="Ig-like_dom_sf"/>
</dbReference>
<dbReference type="SUPFAM" id="SSF56112">
    <property type="entry name" value="Protein kinase-like (PK-like)"/>
    <property type="match status" value="1"/>
</dbReference>
<keyword evidence="25" id="KW-1185">Reference proteome</keyword>
<dbReference type="PANTHER" id="PTHR24416:SF600">
    <property type="entry name" value="PDGF- AND VEGF-RECEPTOR RELATED, ISOFORM J"/>
    <property type="match status" value="1"/>
</dbReference>
<dbReference type="InterPro" id="IPR000719">
    <property type="entry name" value="Prot_kinase_dom"/>
</dbReference>
<feature type="active site" description="Proton acceptor" evidence="17">
    <location>
        <position position="1002"/>
    </location>
</feature>
<keyword evidence="19" id="KW-0479">Metal-binding</keyword>
<feature type="compositionally biased region" description="Polar residues" evidence="20">
    <location>
        <begin position="1203"/>
        <end position="1213"/>
    </location>
</feature>
<dbReference type="EC" id="2.7.10.1" evidence="2"/>
<dbReference type="EnsemblMetazoa" id="CLYHEMT008261.1">
    <property type="protein sequence ID" value="CLYHEMP008261.1"/>
    <property type="gene ID" value="CLYHEMG008261"/>
</dbReference>
<dbReference type="PRINTS" id="PR00109">
    <property type="entry name" value="TYRKINASE"/>
</dbReference>
<evidence type="ECO:0000256" key="7">
    <source>
        <dbReference type="ARBA" id="ARBA00022741"/>
    </source>
</evidence>
<dbReference type="GO" id="GO:0007169">
    <property type="term" value="P:cell surface receptor protein tyrosine kinase signaling pathway"/>
    <property type="evidence" value="ECO:0007669"/>
    <property type="project" value="InterPro"/>
</dbReference>